<dbReference type="NCBIfam" id="NF041664">
    <property type="entry name" value="RNAP_arch_Epp"/>
    <property type="match status" value="1"/>
</dbReference>
<dbReference type="Pfam" id="PF06093">
    <property type="entry name" value="Spt4"/>
    <property type="match status" value="1"/>
</dbReference>
<feature type="binding site" evidence="2">
    <location>
        <position position="19"/>
    </location>
    <ligand>
        <name>Zn(2+)</name>
        <dbReference type="ChEBI" id="CHEBI:29105"/>
    </ligand>
</feature>
<dbReference type="InterPro" id="IPR029040">
    <property type="entry name" value="RPABC4/Spt4"/>
</dbReference>
<evidence type="ECO:0000259" key="3">
    <source>
        <dbReference type="SMART" id="SM01389"/>
    </source>
</evidence>
<dbReference type="GO" id="GO:0006355">
    <property type="term" value="P:regulation of DNA-templated transcription"/>
    <property type="evidence" value="ECO:0007669"/>
    <property type="project" value="UniProtKB-UniRule"/>
</dbReference>
<sequence length="59" mass="6558">MRACLKCKYLTDDETCPICQSPTSENWIGLLIVINPEKSEIAKKAGIDIKGKYALSVKE</sequence>
<dbReference type="Proteomes" id="UP000028781">
    <property type="component" value="Chromosome"/>
</dbReference>
<keyword evidence="2" id="KW-0862">Zinc</keyword>
<keyword evidence="5" id="KW-1185">Reference proteome</keyword>
<dbReference type="GeneID" id="24892072"/>
<dbReference type="OrthoDB" id="275101at2157"/>
<evidence type="ECO:0000313" key="4">
    <source>
        <dbReference type="EMBL" id="AIJ06284.1"/>
    </source>
</evidence>
<dbReference type="PANTHER" id="PTHR40704">
    <property type="entry name" value="TRANSCRIPTION ELONGATION FACTOR SPT4"/>
    <property type="match status" value="1"/>
</dbReference>
<keyword evidence="4" id="KW-0240">DNA-directed RNA polymerase</keyword>
<name>A0A076LKU9_9EURY</name>
<keyword evidence="2" id="KW-0479">Metal-binding</keyword>
<dbReference type="PANTHER" id="PTHR40704:SF1">
    <property type="entry name" value="TRANSCRIPTION ELONGATION FACTOR SPT4"/>
    <property type="match status" value="1"/>
</dbReference>
<dbReference type="Gene3D" id="2.20.28.90">
    <property type="match status" value="1"/>
</dbReference>
<dbReference type="STRING" id="1301915.JH146_1442"/>
<dbReference type="HAMAP" id="MF_00949">
    <property type="entry name" value="Spt4_arch"/>
    <property type="match status" value="1"/>
</dbReference>
<dbReference type="GO" id="GO:0008270">
    <property type="term" value="F:zinc ion binding"/>
    <property type="evidence" value="ECO:0007669"/>
    <property type="project" value="UniProtKB-UniRule"/>
</dbReference>
<dbReference type="SMART" id="SM01389">
    <property type="entry name" value="Spt4"/>
    <property type="match status" value="1"/>
</dbReference>
<dbReference type="GO" id="GO:0000428">
    <property type="term" value="C:DNA-directed RNA polymerase complex"/>
    <property type="evidence" value="ECO:0007669"/>
    <property type="project" value="UniProtKB-KW"/>
</dbReference>
<feature type="domain" description="Spt4/RpoE2 zinc finger" evidence="3">
    <location>
        <begin position="1"/>
        <end position="58"/>
    </location>
</feature>
<dbReference type="InterPro" id="IPR022800">
    <property type="entry name" value="Spt4/RpoE2_Znf"/>
</dbReference>
<keyword evidence="1 2" id="KW-0804">Transcription</keyword>
<gene>
    <name evidence="2" type="primary">spt4</name>
    <name evidence="4" type="ORF">JH146_1442</name>
</gene>
<dbReference type="KEGG" id="mjh:JH146_1442"/>
<dbReference type="RefSeq" id="WP_048202372.1">
    <property type="nucleotide sequence ID" value="NZ_CP009149.1"/>
</dbReference>
<accession>A0A076LKU9</accession>
<reference evidence="4 5" key="1">
    <citation type="journal article" date="2015" name="Int. J. Syst. Evol. Microbiol.">
        <title>M ethanocaldococcus bathoardescens sp. nov., a hyperthermophilic methanogen isolated from a volcanically active deep-sea hydrothermal vent.</title>
        <authorList>
            <person name="Stewart L.C."/>
            <person name="Jung J.H."/>
            <person name="Kim Y.T."/>
            <person name="Kwon S.W."/>
            <person name="Park C.S."/>
            <person name="Holden J.F."/>
        </authorList>
    </citation>
    <scope>NUCLEOTIDE SEQUENCE [LARGE SCALE GENOMIC DNA]</scope>
    <source>
        <strain evidence="4 5">JH146</strain>
    </source>
</reference>
<evidence type="ECO:0000256" key="1">
    <source>
        <dbReference type="ARBA" id="ARBA00023163"/>
    </source>
</evidence>
<dbReference type="SUPFAM" id="SSF63393">
    <property type="entry name" value="RNA polymerase subunits"/>
    <property type="match status" value="1"/>
</dbReference>
<comment type="function">
    <text evidence="2">Stimulates transcription elongation.</text>
</comment>
<dbReference type="EMBL" id="CP009149">
    <property type="protein sequence ID" value="AIJ06284.1"/>
    <property type="molecule type" value="Genomic_DNA"/>
</dbReference>
<proteinExistence type="inferred from homology"/>
<organism evidence="4 5">
    <name type="scientific">Methanocaldococcus bathoardescens</name>
    <dbReference type="NCBI Taxonomy" id="1301915"/>
    <lineage>
        <taxon>Archaea</taxon>
        <taxon>Methanobacteriati</taxon>
        <taxon>Methanobacteriota</taxon>
        <taxon>Methanomada group</taxon>
        <taxon>Methanococci</taxon>
        <taxon>Methanococcales</taxon>
        <taxon>Methanocaldococcaceae</taxon>
        <taxon>Methanocaldococcus</taxon>
    </lineage>
</organism>
<feature type="binding site" evidence="2">
    <location>
        <position position="7"/>
    </location>
    <ligand>
        <name>Zn(2+)</name>
        <dbReference type="ChEBI" id="CHEBI:29105"/>
    </ligand>
</feature>
<comment type="similarity">
    <text evidence="2">Belongs to the archaeal Spt4 family.</text>
</comment>
<dbReference type="AlphaFoldDB" id="A0A076LKU9"/>
<dbReference type="HOGENOM" id="CLU_199467_0_0_2"/>
<comment type="subunit">
    <text evidence="2">Heterodimer composed of Spt4 and Spt5.</text>
</comment>
<evidence type="ECO:0000256" key="2">
    <source>
        <dbReference type="HAMAP-Rule" id="MF_00949"/>
    </source>
</evidence>
<dbReference type="InterPro" id="IPR007178">
    <property type="entry name" value="Spt4_arch"/>
</dbReference>
<keyword evidence="2" id="KW-0805">Transcription regulation</keyword>
<feature type="binding site" evidence="2">
    <location>
        <position position="4"/>
    </location>
    <ligand>
        <name>Zn(2+)</name>
        <dbReference type="ChEBI" id="CHEBI:29105"/>
    </ligand>
</feature>
<feature type="binding site" evidence="2">
    <location>
        <position position="16"/>
    </location>
    <ligand>
        <name>Zn(2+)</name>
        <dbReference type="ChEBI" id="CHEBI:29105"/>
    </ligand>
</feature>
<evidence type="ECO:0000313" key="5">
    <source>
        <dbReference type="Proteomes" id="UP000028781"/>
    </source>
</evidence>
<protein>
    <recommendedName>
        <fullName evidence="2">Transcription elongation factor Spt4</fullName>
    </recommendedName>
</protein>
<dbReference type="InterPro" id="IPR038589">
    <property type="entry name" value="Spt4_dom_sf"/>
</dbReference>